<dbReference type="Pfam" id="PF00440">
    <property type="entry name" value="TetR_N"/>
    <property type="match status" value="1"/>
</dbReference>
<comment type="caution">
    <text evidence="6">The sequence shown here is derived from an EMBL/GenBank/DDBJ whole genome shotgun (WGS) entry which is preliminary data.</text>
</comment>
<evidence type="ECO:0000256" key="3">
    <source>
        <dbReference type="ARBA" id="ARBA00023163"/>
    </source>
</evidence>
<evidence type="ECO:0000313" key="7">
    <source>
        <dbReference type="Proteomes" id="UP001589943"/>
    </source>
</evidence>
<keyword evidence="1" id="KW-0805">Transcription regulation</keyword>
<dbReference type="SUPFAM" id="SSF46689">
    <property type="entry name" value="Homeodomain-like"/>
    <property type="match status" value="1"/>
</dbReference>
<reference evidence="6 7" key="1">
    <citation type="submission" date="2024-09" db="EMBL/GenBank/DDBJ databases">
        <authorList>
            <person name="Sun Q."/>
            <person name="Mori K."/>
        </authorList>
    </citation>
    <scope>NUCLEOTIDE SEQUENCE [LARGE SCALE GENOMIC DNA]</scope>
    <source>
        <strain evidence="6 7">NCAIM B.02537</strain>
    </source>
</reference>
<dbReference type="InterPro" id="IPR009057">
    <property type="entry name" value="Homeodomain-like_sf"/>
</dbReference>
<accession>A0ABV6PHP2</accession>
<dbReference type="SUPFAM" id="SSF48498">
    <property type="entry name" value="Tetracyclin repressor-like, C-terminal domain"/>
    <property type="match status" value="1"/>
</dbReference>
<dbReference type="PANTHER" id="PTHR30055">
    <property type="entry name" value="HTH-TYPE TRANSCRIPTIONAL REGULATOR RUTR"/>
    <property type="match status" value="1"/>
</dbReference>
<dbReference type="RefSeq" id="WP_379480825.1">
    <property type="nucleotide sequence ID" value="NZ_JBHLTL010000004.1"/>
</dbReference>
<evidence type="ECO:0000256" key="2">
    <source>
        <dbReference type="ARBA" id="ARBA00023125"/>
    </source>
</evidence>
<feature type="DNA-binding region" description="H-T-H motif" evidence="4">
    <location>
        <begin position="36"/>
        <end position="55"/>
    </location>
</feature>
<dbReference type="InterPro" id="IPR001647">
    <property type="entry name" value="HTH_TetR"/>
</dbReference>
<protein>
    <submittedName>
        <fullName evidence="6">TetR/AcrR family transcriptional regulator</fullName>
    </submittedName>
</protein>
<proteinExistence type="predicted"/>
<evidence type="ECO:0000256" key="1">
    <source>
        <dbReference type="ARBA" id="ARBA00023015"/>
    </source>
</evidence>
<name>A0ABV6PHP2_9SPHN</name>
<feature type="domain" description="HTH tetR-type" evidence="5">
    <location>
        <begin position="13"/>
        <end position="73"/>
    </location>
</feature>
<dbReference type="Proteomes" id="UP001589943">
    <property type="component" value="Unassembled WGS sequence"/>
</dbReference>
<keyword evidence="3" id="KW-0804">Transcription</keyword>
<dbReference type="Gene3D" id="1.10.357.10">
    <property type="entry name" value="Tetracycline Repressor, domain 2"/>
    <property type="match status" value="1"/>
</dbReference>
<evidence type="ECO:0000313" key="6">
    <source>
        <dbReference type="EMBL" id="MFC0589334.1"/>
    </source>
</evidence>
<evidence type="ECO:0000259" key="5">
    <source>
        <dbReference type="PROSITE" id="PS50977"/>
    </source>
</evidence>
<dbReference type="Pfam" id="PF13305">
    <property type="entry name" value="TetR_C_33"/>
    <property type="match status" value="1"/>
</dbReference>
<dbReference type="EMBL" id="JBHLTL010000004">
    <property type="protein sequence ID" value="MFC0589334.1"/>
    <property type="molecule type" value="Genomic_DNA"/>
</dbReference>
<sequence length="188" mass="20370">MVTVSTSKSYHHGDLRAALVAAGLEELKTTDISDISLRQLARQVGVSATAVYRHFPDKNALMQALAQAGIDQMAQWQRRAAKGAQESEAFAATGRAYVRWALANPALFRLAFGQCDQIGPSVFGDNEAARMLRSHAQHLTGSEAGAQRLMIQAWAVVHGLAMLMLDGQLPRDDALIDQIIDARTLFAA</sequence>
<gene>
    <name evidence="6" type="ORF">ACFFF7_07905</name>
</gene>
<dbReference type="PANTHER" id="PTHR30055:SF220">
    <property type="entry name" value="TETR-FAMILY REGULATORY PROTEIN"/>
    <property type="match status" value="1"/>
</dbReference>
<dbReference type="InterPro" id="IPR036271">
    <property type="entry name" value="Tet_transcr_reg_TetR-rel_C_sf"/>
</dbReference>
<evidence type="ECO:0000256" key="4">
    <source>
        <dbReference type="PROSITE-ProRule" id="PRU00335"/>
    </source>
</evidence>
<organism evidence="6 7">
    <name type="scientific">Novosphingobium aquiterrae</name>
    <dbReference type="NCBI Taxonomy" id="624388"/>
    <lineage>
        <taxon>Bacteria</taxon>
        <taxon>Pseudomonadati</taxon>
        <taxon>Pseudomonadota</taxon>
        <taxon>Alphaproteobacteria</taxon>
        <taxon>Sphingomonadales</taxon>
        <taxon>Sphingomonadaceae</taxon>
        <taxon>Novosphingobium</taxon>
    </lineage>
</organism>
<keyword evidence="2 4" id="KW-0238">DNA-binding</keyword>
<keyword evidence="7" id="KW-1185">Reference proteome</keyword>
<dbReference type="PROSITE" id="PS50977">
    <property type="entry name" value="HTH_TETR_2"/>
    <property type="match status" value="1"/>
</dbReference>
<dbReference type="InterPro" id="IPR050109">
    <property type="entry name" value="HTH-type_TetR-like_transc_reg"/>
</dbReference>
<dbReference type="InterPro" id="IPR025996">
    <property type="entry name" value="MT1864/Rv1816-like_C"/>
</dbReference>